<dbReference type="InterPro" id="IPR029045">
    <property type="entry name" value="ClpP/crotonase-like_dom_sf"/>
</dbReference>
<organism evidence="10 11">
    <name type="scientific">Aquicella siphonis</name>
    <dbReference type="NCBI Taxonomy" id="254247"/>
    <lineage>
        <taxon>Bacteria</taxon>
        <taxon>Pseudomonadati</taxon>
        <taxon>Pseudomonadota</taxon>
        <taxon>Gammaproteobacteria</taxon>
        <taxon>Legionellales</taxon>
        <taxon>Coxiellaceae</taxon>
        <taxon>Aquicella</taxon>
    </lineage>
</organism>
<reference evidence="10 11" key="1">
    <citation type="submission" date="2019-08" db="EMBL/GenBank/DDBJ databases">
        <authorList>
            <person name="Guy L."/>
        </authorList>
    </citation>
    <scope>NUCLEOTIDE SEQUENCE [LARGE SCALE GENOMIC DNA]</scope>
    <source>
        <strain evidence="10 11">SGT-108</strain>
    </source>
</reference>
<proteinExistence type="predicted"/>
<keyword evidence="2 5" id="KW-0812">Transmembrane</keyword>
<dbReference type="Pfam" id="PF24961">
    <property type="entry name" value="NfeD_membrane"/>
    <property type="match status" value="1"/>
</dbReference>
<dbReference type="CDD" id="cd07020">
    <property type="entry name" value="Clp_protease_NfeD_1"/>
    <property type="match status" value="1"/>
</dbReference>
<dbReference type="InterPro" id="IPR012340">
    <property type="entry name" value="NA-bd_OB-fold"/>
</dbReference>
<dbReference type="Gene3D" id="3.90.226.10">
    <property type="entry name" value="2-enoyl-CoA Hydratase, Chain A, domain 1"/>
    <property type="match status" value="1"/>
</dbReference>
<dbReference type="FunFam" id="3.90.226.10:FF:000089">
    <property type="entry name" value="Membrane-bound serine protease"/>
    <property type="match status" value="1"/>
</dbReference>
<accession>A0A5E4PE34</accession>
<dbReference type="Proteomes" id="UP000324194">
    <property type="component" value="Chromosome 1"/>
</dbReference>
<dbReference type="EMBL" id="LR699119">
    <property type="protein sequence ID" value="VVC74845.1"/>
    <property type="molecule type" value="Genomic_DNA"/>
</dbReference>
<dbReference type="Pfam" id="PF01957">
    <property type="entry name" value="NfeD"/>
    <property type="match status" value="1"/>
</dbReference>
<evidence type="ECO:0000313" key="11">
    <source>
        <dbReference type="Proteomes" id="UP000324194"/>
    </source>
</evidence>
<dbReference type="InterPro" id="IPR002810">
    <property type="entry name" value="NfeD-like_C"/>
</dbReference>
<keyword evidence="3 5" id="KW-1133">Transmembrane helix</keyword>
<name>A0A5E4PE34_9COXI</name>
<feature type="domain" description="NfeD integral membrane" evidence="8">
    <location>
        <begin position="243"/>
        <end position="359"/>
    </location>
</feature>
<dbReference type="InterPro" id="IPR052165">
    <property type="entry name" value="Membrane_assoc_protease"/>
</dbReference>
<dbReference type="InterPro" id="IPR056739">
    <property type="entry name" value="NfeD_membrane"/>
</dbReference>
<evidence type="ECO:0000256" key="5">
    <source>
        <dbReference type="SAM" id="Phobius"/>
    </source>
</evidence>
<feature type="domain" description="NfeD-like C-terminal" evidence="7">
    <location>
        <begin position="376"/>
        <end position="430"/>
    </location>
</feature>
<dbReference type="SUPFAM" id="SSF141322">
    <property type="entry name" value="NfeD domain-like"/>
    <property type="match status" value="1"/>
</dbReference>
<keyword evidence="6" id="KW-0732">Signal</keyword>
<feature type="domain" description="NfeD1b N-terminal" evidence="9">
    <location>
        <begin position="38"/>
        <end position="150"/>
    </location>
</feature>
<evidence type="ECO:0000256" key="3">
    <source>
        <dbReference type="ARBA" id="ARBA00022989"/>
    </source>
</evidence>
<dbReference type="Gene3D" id="2.40.50.140">
    <property type="entry name" value="Nucleic acid-binding proteins"/>
    <property type="match status" value="1"/>
</dbReference>
<dbReference type="KEGG" id="asip:AQUSIP_01170"/>
<keyword evidence="4 5" id="KW-0472">Membrane</keyword>
<dbReference type="Pfam" id="PF25145">
    <property type="entry name" value="NfeD1b_N"/>
    <property type="match status" value="1"/>
</dbReference>
<protein>
    <submittedName>
        <fullName evidence="10">Uncharacterized protein</fullName>
    </submittedName>
</protein>
<dbReference type="AlphaFoldDB" id="A0A5E4PE34"/>
<feature type="transmembrane region" description="Helical" evidence="5">
    <location>
        <begin position="288"/>
        <end position="305"/>
    </location>
</feature>
<dbReference type="RefSeq" id="WP_148337616.1">
    <property type="nucleotide sequence ID" value="NZ_LR699119.1"/>
</dbReference>
<dbReference type="GO" id="GO:0016020">
    <property type="term" value="C:membrane"/>
    <property type="evidence" value="ECO:0007669"/>
    <property type="project" value="UniProtKB-SubCell"/>
</dbReference>
<evidence type="ECO:0000259" key="8">
    <source>
        <dbReference type="Pfam" id="PF24961"/>
    </source>
</evidence>
<comment type="subcellular location">
    <subcellularLocation>
        <location evidence="1">Membrane</location>
        <topology evidence="1">Multi-pass membrane protein</topology>
    </subcellularLocation>
</comment>
<evidence type="ECO:0000256" key="6">
    <source>
        <dbReference type="SAM" id="SignalP"/>
    </source>
</evidence>
<feature type="transmembrane region" description="Helical" evidence="5">
    <location>
        <begin position="235"/>
        <end position="257"/>
    </location>
</feature>
<feature type="transmembrane region" description="Helical" evidence="5">
    <location>
        <begin position="343"/>
        <end position="364"/>
    </location>
</feature>
<feature type="chain" id="PRO_5023113933" evidence="6">
    <location>
        <begin position="23"/>
        <end position="438"/>
    </location>
</feature>
<evidence type="ECO:0000313" key="10">
    <source>
        <dbReference type="EMBL" id="VVC74845.1"/>
    </source>
</evidence>
<sequence>MARKWIALISFLLLLLSSAVYAEGKAVVLDLSGPIGPATQDYVTRGIAHAEKEQAAAVIIQLNTPGGLDSSMRGINEAIIQSPVPVIAYVFPSGSRAASAGLFILYASHVAVMAPGTNVGAASPVNLLGSYKPTDSKDTTVEERKVMNDASAYIRSLAQLRGRNADWAEQAVREAASISANEAKQLGVIDEIADGYPQMMQQLDGRTVKIQGVSQKLSTHDLKLELMHQDWRYQFLAFITNPNIAYILILIAIYGIFFELSNPGLVLPGVAGAISLLLVLYAFQLMPINYAGLLLVLLGISFMVFEVFVSSFGVIGIGGVIAFIIGSIMLFDFHDPYYRLSWSLIMTMSILTIAFFFMIISLIVKSHKNKVVTGEEGIIGSQGVVLSVSDDKTAVRVAGEIWDARSEHALQTGDRIRVRHIHGLTLIVEPLAKNKRAE</sequence>
<dbReference type="SUPFAM" id="SSF52096">
    <property type="entry name" value="ClpP/crotonase"/>
    <property type="match status" value="1"/>
</dbReference>
<evidence type="ECO:0000256" key="2">
    <source>
        <dbReference type="ARBA" id="ARBA00022692"/>
    </source>
</evidence>
<keyword evidence="11" id="KW-1185">Reference proteome</keyword>
<dbReference type="InterPro" id="IPR056738">
    <property type="entry name" value="NfeD1b_N"/>
</dbReference>
<dbReference type="PANTHER" id="PTHR33507">
    <property type="entry name" value="INNER MEMBRANE PROTEIN YBBJ"/>
    <property type="match status" value="1"/>
</dbReference>
<feature type="signal peptide" evidence="6">
    <location>
        <begin position="1"/>
        <end position="22"/>
    </location>
</feature>
<dbReference type="PANTHER" id="PTHR33507:SF4">
    <property type="entry name" value="NODULATION COMPETITIVENESS PROTEIN NFED"/>
    <property type="match status" value="1"/>
</dbReference>
<evidence type="ECO:0000259" key="7">
    <source>
        <dbReference type="Pfam" id="PF01957"/>
    </source>
</evidence>
<gene>
    <name evidence="10" type="ORF">AQUSIP_01170</name>
</gene>
<evidence type="ECO:0000259" key="9">
    <source>
        <dbReference type="Pfam" id="PF25145"/>
    </source>
</evidence>
<dbReference type="OrthoDB" id="5289056at2"/>
<feature type="transmembrane region" description="Helical" evidence="5">
    <location>
        <begin position="312"/>
        <end position="331"/>
    </location>
</feature>
<evidence type="ECO:0000256" key="4">
    <source>
        <dbReference type="ARBA" id="ARBA00023136"/>
    </source>
</evidence>
<evidence type="ECO:0000256" key="1">
    <source>
        <dbReference type="ARBA" id="ARBA00004141"/>
    </source>
</evidence>